<dbReference type="PROSITE" id="PS51228">
    <property type="entry name" value="ACB_2"/>
    <property type="match status" value="1"/>
</dbReference>
<feature type="compositionally biased region" description="Acidic residues" evidence="3">
    <location>
        <begin position="167"/>
        <end position="178"/>
    </location>
</feature>
<dbReference type="GO" id="GO:0005737">
    <property type="term" value="C:cytoplasm"/>
    <property type="evidence" value="ECO:0007669"/>
    <property type="project" value="TreeGrafter"/>
</dbReference>
<dbReference type="GO" id="GO:0000062">
    <property type="term" value="F:fatty-acyl-CoA binding"/>
    <property type="evidence" value="ECO:0007669"/>
    <property type="project" value="InterPro"/>
</dbReference>
<dbReference type="PANTHER" id="PTHR23310:SF77">
    <property type="entry name" value="LD25952P"/>
    <property type="match status" value="1"/>
</dbReference>
<evidence type="ECO:0000256" key="3">
    <source>
        <dbReference type="SAM" id="MobiDB-lite"/>
    </source>
</evidence>
<dbReference type="InterPro" id="IPR035984">
    <property type="entry name" value="Acyl-CoA-binding_sf"/>
</dbReference>
<evidence type="ECO:0000313" key="6">
    <source>
        <dbReference type="Proteomes" id="UP000759131"/>
    </source>
</evidence>
<reference evidence="5" key="1">
    <citation type="submission" date="2020-11" db="EMBL/GenBank/DDBJ databases">
        <authorList>
            <person name="Tran Van P."/>
        </authorList>
    </citation>
    <scope>NUCLEOTIDE SEQUENCE</scope>
</reference>
<evidence type="ECO:0000259" key="4">
    <source>
        <dbReference type="PROSITE" id="PS51228"/>
    </source>
</evidence>
<dbReference type="InterPro" id="IPR014352">
    <property type="entry name" value="FERM/acyl-CoA-bd_prot_sf"/>
</dbReference>
<dbReference type="EMBL" id="CAJPIZ010006534">
    <property type="protein sequence ID" value="CAG2109598.1"/>
    <property type="molecule type" value="Genomic_DNA"/>
</dbReference>
<accession>A0A7R9KU85</accession>
<dbReference type="PANTHER" id="PTHR23310">
    <property type="entry name" value="ACYL-COA-BINDING PROTEIN, ACBP"/>
    <property type="match status" value="1"/>
</dbReference>
<evidence type="ECO:0000313" key="5">
    <source>
        <dbReference type="EMBL" id="CAD7629168.1"/>
    </source>
</evidence>
<dbReference type="Pfam" id="PF00887">
    <property type="entry name" value="ACBP"/>
    <property type="match status" value="1"/>
</dbReference>
<dbReference type="InterPro" id="IPR022408">
    <property type="entry name" value="Acyl-CoA-binding_prot_CS"/>
</dbReference>
<dbReference type="PROSITE" id="PS00880">
    <property type="entry name" value="ACB_1"/>
    <property type="match status" value="1"/>
</dbReference>
<proteinExistence type="predicted"/>
<dbReference type="PRINTS" id="PR00689">
    <property type="entry name" value="ACOABINDINGP"/>
</dbReference>
<feature type="region of interest" description="Disordered" evidence="3">
    <location>
        <begin position="110"/>
        <end position="269"/>
    </location>
</feature>
<evidence type="ECO:0000256" key="2">
    <source>
        <dbReference type="SAM" id="Coils"/>
    </source>
</evidence>
<dbReference type="Gene3D" id="1.20.80.10">
    <property type="match status" value="1"/>
</dbReference>
<gene>
    <name evidence="5" type="ORF">OSB1V03_LOCUS9585</name>
</gene>
<dbReference type="InterPro" id="IPR000582">
    <property type="entry name" value="Acyl-CoA-binding_protein"/>
</dbReference>
<feature type="compositionally biased region" description="Polar residues" evidence="3">
    <location>
        <begin position="211"/>
        <end position="220"/>
    </location>
</feature>
<protein>
    <recommendedName>
        <fullName evidence="4">ACB domain-containing protein</fullName>
    </recommendedName>
</protein>
<name>A0A7R9KU85_9ACAR</name>
<dbReference type="GO" id="GO:0006631">
    <property type="term" value="P:fatty acid metabolic process"/>
    <property type="evidence" value="ECO:0007669"/>
    <property type="project" value="TreeGrafter"/>
</dbReference>
<dbReference type="OrthoDB" id="71307at2759"/>
<feature type="coiled-coil region" evidence="2">
    <location>
        <begin position="281"/>
        <end position="308"/>
    </location>
</feature>
<dbReference type="AlphaFoldDB" id="A0A7R9KU85"/>
<dbReference type="Proteomes" id="UP000759131">
    <property type="component" value="Unassembled WGS sequence"/>
</dbReference>
<feature type="compositionally biased region" description="Low complexity" evidence="3">
    <location>
        <begin position="221"/>
        <end position="240"/>
    </location>
</feature>
<dbReference type="EMBL" id="OC861109">
    <property type="protein sequence ID" value="CAD7629168.1"/>
    <property type="molecule type" value="Genomic_DNA"/>
</dbReference>
<keyword evidence="2" id="KW-0175">Coiled coil</keyword>
<keyword evidence="6" id="KW-1185">Reference proteome</keyword>
<evidence type="ECO:0000256" key="1">
    <source>
        <dbReference type="ARBA" id="ARBA00023121"/>
    </source>
</evidence>
<dbReference type="SUPFAM" id="SSF47027">
    <property type="entry name" value="Acyl-CoA binding protein"/>
    <property type="match status" value="1"/>
</dbReference>
<keyword evidence="1" id="KW-0446">Lipid-binding</keyword>
<organism evidence="5">
    <name type="scientific">Medioppia subpectinata</name>
    <dbReference type="NCBI Taxonomy" id="1979941"/>
    <lineage>
        <taxon>Eukaryota</taxon>
        <taxon>Metazoa</taxon>
        <taxon>Ecdysozoa</taxon>
        <taxon>Arthropoda</taxon>
        <taxon>Chelicerata</taxon>
        <taxon>Arachnida</taxon>
        <taxon>Acari</taxon>
        <taxon>Acariformes</taxon>
        <taxon>Sarcoptiformes</taxon>
        <taxon>Oribatida</taxon>
        <taxon>Brachypylina</taxon>
        <taxon>Oppioidea</taxon>
        <taxon>Oppiidae</taxon>
        <taxon>Medioppia</taxon>
    </lineage>
</organism>
<feature type="domain" description="ACB" evidence="4">
    <location>
        <begin position="3"/>
        <end position="92"/>
    </location>
</feature>
<dbReference type="GO" id="GO:0019915">
    <property type="term" value="P:lipid storage"/>
    <property type="evidence" value="ECO:0007669"/>
    <property type="project" value="UniProtKB-ARBA"/>
</dbReference>
<dbReference type="FunFam" id="1.20.80.10:FF:000010">
    <property type="entry name" value="Acyl-CoA-binding domain-containing protein 5"/>
    <property type="match status" value="1"/>
</dbReference>
<sequence length="354" mass="39975">MSSEDQFKAAVNVIKRLPKNGPFQPSDDLKLRFYALFKQATEGPNQTKKPPFYDIVNRYKWDAWKRLGEMDTQTAMDSYIDELKKVIETMSFNESVSEFYEVLGPFHEFLPQEANGSDDNSNGLHNDDNEDNELNVKNNIEQQKMKVGKKIPKNPYKDMSQTNGDDLGIDSEGEEFSDTYDHIGENGEIPVVERNGSDFSIKDMVSVRGGNDSSNPSAHISPSNSTNNRNVSSMRSNNGRGVPSAQDLRPHNSRGDGGSGGHGSNPHDYSIGINEQLALAVIRLQQSMDQVVNRLDALESMLSRETRTKPSPKRQKSSIWPFEELRPQTALVLIVWPFVVQLIVQYIQHKRRNK</sequence>